<keyword evidence="1" id="KW-0805">Transcription regulation</keyword>
<sequence length="355" mass="40649">MKDIQYWRRKSKQCLKESQSSFTYRQSMIEVLQQHVNFDAYCCTLTDCHTLFSVGAVTEHSVEAIHHKIMSLEYDSTDINNYEYLVQSGQLIGRLSDAINNHLSQSIRFIEVLQPNGFSDEIRAALMFQGQCYGFLTLFKKANNTQPLFQDAELAQVTMLISVMGEALKAYHHFIIEERILYEDGEKGIIIFDKELSVISINTKASKMLSILRKNERLTQCQIPKPIQAICAKLLADKLHANTSLLVPIKDTGYIAIRASFVMTSSNEKQLAIFLNEASSKEMLAFLITAYNLTLREKEVVFEVIKGIPTKEIAHNLAISNYTVQDHLKLIFQKVNVSNRNELVWKIFSRFQLDC</sequence>
<dbReference type="PRINTS" id="PR00038">
    <property type="entry name" value="HTHLUXR"/>
</dbReference>
<evidence type="ECO:0000259" key="4">
    <source>
        <dbReference type="PROSITE" id="PS50043"/>
    </source>
</evidence>
<dbReference type="CDD" id="cd06170">
    <property type="entry name" value="LuxR_C_like"/>
    <property type="match status" value="1"/>
</dbReference>
<dbReference type="SUPFAM" id="SSF46894">
    <property type="entry name" value="C-terminal effector domain of the bipartite response regulators"/>
    <property type="match status" value="1"/>
</dbReference>
<reference evidence="5 6" key="1">
    <citation type="submission" date="2013-04" db="EMBL/GenBank/DDBJ databases">
        <title>Draft genome of the heavy metal tolerant bacterium Lysinibacillus sphaericus strain OT4b.31.</title>
        <authorList>
            <person name="Pena-Montenegro T.D."/>
            <person name="Dussan J."/>
        </authorList>
    </citation>
    <scope>NUCLEOTIDE SEQUENCE [LARGE SCALE GENOMIC DNA]</scope>
    <source>
        <strain evidence="5 6">OT4b.31</strain>
    </source>
</reference>
<dbReference type="RefSeq" id="WP_010857583.1">
    <property type="nucleotide sequence ID" value="NZ_KB933398.1"/>
</dbReference>
<dbReference type="eggNOG" id="COG2197">
    <property type="taxonomic scope" value="Bacteria"/>
</dbReference>
<name>R7ZHV9_LYSSH</name>
<keyword evidence="3" id="KW-0804">Transcription</keyword>
<dbReference type="PANTHER" id="PTHR44688">
    <property type="entry name" value="DNA-BINDING TRANSCRIPTIONAL ACTIVATOR DEVR_DOSR"/>
    <property type="match status" value="1"/>
</dbReference>
<dbReference type="InterPro" id="IPR036388">
    <property type="entry name" value="WH-like_DNA-bd_sf"/>
</dbReference>
<dbReference type="EMBL" id="AQPX01000008">
    <property type="protein sequence ID" value="EON73614.1"/>
    <property type="molecule type" value="Genomic_DNA"/>
</dbReference>
<organism evidence="5 6">
    <name type="scientific">Lysinibacillus sphaericus OT4b.31</name>
    <dbReference type="NCBI Taxonomy" id="1285586"/>
    <lineage>
        <taxon>Bacteria</taxon>
        <taxon>Bacillati</taxon>
        <taxon>Bacillota</taxon>
        <taxon>Bacilli</taxon>
        <taxon>Bacillales</taxon>
        <taxon>Bacillaceae</taxon>
        <taxon>Lysinibacillus</taxon>
    </lineage>
</organism>
<dbReference type="SMART" id="SM00421">
    <property type="entry name" value="HTH_LUXR"/>
    <property type="match status" value="1"/>
</dbReference>
<dbReference type="Gene3D" id="1.10.10.10">
    <property type="entry name" value="Winged helix-like DNA-binding domain superfamily/Winged helix DNA-binding domain"/>
    <property type="match status" value="1"/>
</dbReference>
<dbReference type="HOGENOM" id="CLU_061962_0_0_9"/>
<proteinExistence type="predicted"/>
<dbReference type="Pfam" id="PF00196">
    <property type="entry name" value="GerE"/>
    <property type="match status" value="1"/>
</dbReference>
<evidence type="ECO:0000256" key="1">
    <source>
        <dbReference type="ARBA" id="ARBA00023015"/>
    </source>
</evidence>
<dbReference type="OrthoDB" id="9815744at2"/>
<dbReference type="GO" id="GO:0006355">
    <property type="term" value="P:regulation of DNA-templated transcription"/>
    <property type="evidence" value="ECO:0007669"/>
    <property type="project" value="InterPro"/>
</dbReference>
<comment type="caution">
    <text evidence="5">The sequence shown here is derived from an EMBL/GenBank/DDBJ whole genome shotgun (WGS) entry which is preliminary data.</text>
</comment>
<dbReference type="GO" id="GO:0003677">
    <property type="term" value="F:DNA binding"/>
    <property type="evidence" value="ECO:0007669"/>
    <property type="project" value="UniProtKB-KW"/>
</dbReference>
<accession>R7ZHV9</accession>
<dbReference type="InterPro" id="IPR016032">
    <property type="entry name" value="Sig_transdc_resp-reg_C-effctor"/>
</dbReference>
<evidence type="ECO:0000256" key="2">
    <source>
        <dbReference type="ARBA" id="ARBA00023125"/>
    </source>
</evidence>
<evidence type="ECO:0000313" key="5">
    <source>
        <dbReference type="EMBL" id="EON73614.1"/>
    </source>
</evidence>
<dbReference type="InterPro" id="IPR000792">
    <property type="entry name" value="Tscrpt_reg_LuxR_C"/>
</dbReference>
<dbReference type="PATRIC" id="fig|1285586.5.peg.619"/>
<dbReference type="AlphaFoldDB" id="R7ZHV9"/>
<dbReference type="PANTHER" id="PTHR44688:SF16">
    <property type="entry name" value="DNA-BINDING TRANSCRIPTIONAL ACTIVATOR DEVR_DOSR"/>
    <property type="match status" value="1"/>
</dbReference>
<evidence type="ECO:0000256" key="3">
    <source>
        <dbReference type="ARBA" id="ARBA00023163"/>
    </source>
</evidence>
<protein>
    <submittedName>
        <fullName evidence="5">DNA-binding protein</fullName>
    </submittedName>
</protein>
<evidence type="ECO:0000313" key="6">
    <source>
        <dbReference type="Proteomes" id="UP000013911"/>
    </source>
</evidence>
<dbReference type="Proteomes" id="UP000013911">
    <property type="component" value="Unassembled WGS sequence"/>
</dbReference>
<feature type="domain" description="HTH luxR-type" evidence="4">
    <location>
        <begin position="286"/>
        <end position="351"/>
    </location>
</feature>
<dbReference type="PROSITE" id="PS50043">
    <property type="entry name" value="HTH_LUXR_2"/>
    <property type="match status" value="1"/>
</dbReference>
<gene>
    <name evidence="5" type="ORF">H131_03094</name>
</gene>
<keyword evidence="2 5" id="KW-0238">DNA-binding</keyword>